<evidence type="ECO:0000313" key="2">
    <source>
        <dbReference type="EMBL" id="SER20048.1"/>
    </source>
</evidence>
<dbReference type="STRING" id="137733.SAMN05421767_1257"/>
<reference evidence="2 3" key="1">
    <citation type="submission" date="2016-10" db="EMBL/GenBank/DDBJ databases">
        <authorList>
            <person name="de Groot N.N."/>
        </authorList>
    </citation>
    <scope>NUCLEOTIDE SEQUENCE [LARGE SCALE GENOMIC DNA]</scope>
    <source>
        <strain evidence="2 3">DSM 15827</strain>
    </source>
</reference>
<dbReference type="InterPro" id="IPR009996">
    <property type="entry name" value="YycH"/>
</dbReference>
<dbReference type="Pfam" id="PF07435">
    <property type="entry name" value="YycH"/>
    <property type="match status" value="1"/>
</dbReference>
<dbReference type="InterPro" id="IPR042274">
    <property type="entry name" value="YycH/YycI_2"/>
</dbReference>
<keyword evidence="3" id="KW-1185">Reference proteome</keyword>
<proteinExistence type="predicted"/>
<dbReference type="EMBL" id="FOGF01000025">
    <property type="protein sequence ID" value="SER20048.1"/>
    <property type="molecule type" value="Genomic_DNA"/>
</dbReference>
<evidence type="ECO:0000259" key="1">
    <source>
        <dbReference type="Pfam" id="PF07435"/>
    </source>
</evidence>
<dbReference type="Gene3D" id="3.30.310.160">
    <property type="entry name" value="YycH protein, domain 2"/>
    <property type="match status" value="1"/>
</dbReference>
<dbReference type="CDD" id="cd15787">
    <property type="entry name" value="YycH_N"/>
    <property type="match status" value="1"/>
</dbReference>
<dbReference type="Proteomes" id="UP000198556">
    <property type="component" value="Unassembled WGS sequence"/>
</dbReference>
<sequence length="451" mass="51204">MKFRRMVLPILLAILVISSITLSSLIVFRPISIFSHNEFIKNQPNTTNDLLVTNKTLNAESVFMPSFYITYVNDGMSYTADPDILTTINSNMSNVFDDLYLGPVLDQYAYEQLVFKGSTAELLFDAPIPFGVVARYFKDIPEELTNEVFTRIIFSKDSSHLVYFLNDSTRQLYEASSTLTDAGWFDSFYDENKFVNIQSYVTKDGLTFIPSEEVTIPKEVYLVEQSPTSYFIGELFGDTNELRDRSDGSAIVYNDTLSQLKIDRTTRLLTYFRNQPDMEALEMTKSLQQSFYEVRTFEDWDLGLRYSGYDGDKNTVDFTRYVKNLPILGSGGVGNLTISVTKDGISEMRLSTLVAKTLIHKREEMMTLTSGKDIVAILLSKGVELQQIESIRIGYEWQASEESNRLAVFVPKWFVKVDGYWHNVESFISELSTKAPDITEESTSGGAEDGL</sequence>
<feature type="domain" description="Regulatory protein YycH" evidence="1">
    <location>
        <begin position="10"/>
        <end position="428"/>
    </location>
</feature>
<dbReference type="RefSeq" id="WP_177159562.1">
    <property type="nucleotide sequence ID" value="NZ_FOGF01000025.1"/>
</dbReference>
<dbReference type="Gene3D" id="3.10.450.310">
    <property type="match status" value="1"/>
</dbReference>
<organism evidence="2 3">
    <name type="scientific">Granulicatella balaenopterae</name>
    <dbReference type="NCBI Taxonomy" id="137733"/>
    <lineage>
        <taxon>Bacteria</taxon>
        <taxon>Bacillati</taxon>
        <taxon>Bacillota</taxon>
        <taxon>Bacilli</taxon>
        <taxon>Lactobacillales</taxon>
        <taxon>Carnobacteriaceae</taxon>
        <taxon>Granulicatella</taxon>
    </lineage>
</organism>
<gene>
    <name evidence="2" type="ORF">SAMN05421767_1257</name>
</gene>
<protein>
    <submittedName>
        <fullName evidence="2">Two-component signal transduction system YycFG, regulatory protein YycH</fullName>
    </submittedName>
</protein>
<name>A0A1H9M8M6_9LACT</name>
<dbReference type="AlphaFoldDB" id="A0A1H9M8M6"/>
<evidence type="ECO:0000313" key="3">
    <source>
        <dbReference type="Proteomes" id="UP000198556"/>
    </source>
</evidence>
<accession>A0A1H9M8M6</accession>